<feature type="transmembrane region" description="Helical" evidence="2">
    <location>
        <begin position="20"/>
        <end position="42"/>
    </location>
</feature>
<gene>
    <name evidence="3" type="ORF">LuPra_03472</name>
</gene>
<name>A0A143PNQ4_LUTPR</name>
<keyword evidence="4" id="KW-1185">Reference proteome</keyword>
<reference evidence="3" key="1">
    <citation type="journal article" date="2016" name="Genome Announc.">
        <title>First Complete Genome Sequence of a Subdivision 6 Acidobacterium Strain.</title>
        <authorList>
            <person name="Huang S."/>
            <person name="Vieira S."/>
            <person name="Bunk B."/>
            <person name="Riedel T."/>
            <person name="Sproer C."/>
            <person name="Overmann J."/>
        </authorList>
    </citation>
    <scope>NUCLEOTIDE SEQUENCE [LARGE SCALE GENOMIC DNA]</scope>
    <source>
        <strain evidence="3">DSM 100886</strain>
    </source>
</reference>
<keyword evidence="2" id="KW-0472">Membrane</keyword>
<protein>
    <recommendedName>
        <fullName evidence="5">Fimbrial assembly protein (PilN)</fullName>
    </recommendedName>
</protein>
<keyword evidence="2" id="KW-1133">Transmembrane helix</keyword>
<organism evidence="3 4">
    <name type="scientific">Luteitalea pratensis</name>
    <dbReference type="NCBI Taxonomy" id="1855912"/>
    <lineage>
        <taxon>Bacteria</taxon>
        <taxon>Pseudomonadati</taxon>
        <taxon>Acidobacteriota</taxon>
        <taxon>Vicinamibacteria</taxon>
        <taxon>Vicinamibacterales</taxon>
        <taxon>Vicinamibacteraceae</taxon>
        <taxon>Luteitalea</taxon>
    </lineage>
</organism>
<evidence type="ECO:0000313" key="4">
    <source>
        <dbReference type="Proteomes" id="UP000076079"/>
    </source>
</evidence>
<sequence length="210" mass="22740">MLRGNLSTRPFYNERAVQALLGGLAVVLGLLSLFTVWQFVVLTRQQGELSARIGRDESRAAGLRREAQQVRSRVDAQLLESTVKATREANAVIDQRTFSWTALFNVFERTIPSEVRLRSVTPANDRGVLIVRFTVNTPRVEPVGLFLDRLEAAGAFARLRSVEEQGLEDGSYNVVCEGEYLGPGSQPAAGATAPVTPAQTPAASARAGGD</sequence>
<proteinExistence type="predicted"/>
<dbReference type="EMBL" id="CP015136">
    <property type="protein sequence ID" value="AMY10242.1"/>
    <property type="molecule type" value="Genomic_DNA"/>
</dbReference>
<dbReference type="OrthoDB" id="5395573at2"/>
<dbReference type="RefSeq" id="WP_110171898.1">
    <property type="nucleotide sequence ID" value="NZ_CP015136.1"/>
</dbReference>
<dbReference type="Proteomes" id="UP000076079">
    <property type="component" value="Chromosome"/>
</dbReference>
<evidence type="ECO:0008006" key="5">
    <source>
        <dbReference type="Google" id="ProtNLM"/>
    </source>
</evidence>
<evidence type="ECO:0000256" key="2">
    <source>
        <dbReference type="SAM" id="Phobius"/>
    </source>
</evidence>
<accession>A0A143PNQ4</accession>
<keyword evidence="2" id="KW-0812">Transmembrane</keyword>
<dbReference type="AlphaFoldDB" id="A0A143PNQ4"/>
<feature type="compositionally biased region" description="Low complexity" evidence="1">
    <location>
        <begin position="187"/>
        <end position="210"/>
    </location>
</feature>
<dbReference type="STRING" id="1855912.LuPra_03472"/>
<feature type="region of interest" description="Disordered" evidence="1">
    <location>
        <begin position="183"/>
        <end position="210"/>
    </location>
</feature>
<dbReference type="KEGG" id="abac:LuPra_03472"/>
<evidence type="ECO:0000313" key="3">
    <source>
        <dbReference type="EMBL" id="AMY10242.1"/>
    </source>
</evidence>
<evidence type="ECO:0000256" key="1">
    <source>
        <dbReference type="SAM" id="MobiDB-lite"/>
    </source>
</evidence>